<dbReference type="Proteomes" id="UP000190888">
    <property type="component" value="Unassembled WGS sequence"/>
</dbReference>
<organism evidence="1 2">
    <name type="scientific">Sediminibacterium ginsengisoli</name>
    <dbReference type="NCBI Taxonomy" id="413434"/>
    <lineage>
        <taxon>Bacteria</taxon>
        <taxon>Pseudomonadati</taxon>
        <taxon>Bacteroidota</taxon>
        <taxon>Chitinophagia</taxon>
        <taxon>Chitinophagales</taxon>
        <taxon>Chitinophagaceae</taxon>
        <taxon>Sediminibacterium</taxon>
    </lineage>
</organism>
<dbReference type="Gene3D" id="1.20.910.10">
    <property type="entry name" value="Heme oxygenase-like"/>
    <property type="match status" value="1"/>
</dbReference>
<dbReference type="SUPFAM" id="SSF48613">
    <property type="entry name" value="Heme oxygenase-like"/>
    <property type="match status" value="1"/>
</dbReference>
<gene>
    <name evidence="1" type="ORF">SAMN04488132_103334</name>
</gene>
<keyword evidence="2" id="KW-1185">Reference proteome</keyword>
<dbReference type="Pfam" id="PF11251">
    <property type="entry name" value="DUF3050"/>
    <property type="match status" value="1"/>
</dbReference>
<evidence type="ECO:0008006" key="3">
    <source>
        <dbReference type="Google" id="ProtNLM"/>
    </source>
</evidence>
<protein>
    <recommendedName>
        <fullName evidence="3">DUF3050 domain-containing protein</fullName>
    </recommendedName>
</protein>
<dbReference type="OrthoDB" id="9791270at2"/>
<accession>A0A1T4MED8</accession>
<evidence type="ECO:0000313" key="1">
    <source>
        <dbReference type="EMBL" id="SJZ65114.1"/>
    </source>
</evidence>
<proteinExistence type="predicted"/>
<reference evidence="1 2" key="1">
    <citation type="submission" date="2017-02" db="EMBL/GenBank/DDBJ databases">
        <authorList>
            <person name="Peterson S.W."/>
        </authorList>
    </citation>
    <scope>NUCLEOTIDE SEQUENCE [LARGE SCALE GENOMIC DNA]</scope>
    <source>
        <strain evidence="1 2">DSM 22335</strain>
    </source>
</reference>
<evidence type="ECO:0000313" key="2">
    <source>
        <dbReference type="Proteomes" id="UP000190888"/>
    </source>
</evidence>
<sequence length="256" mass="29256">MNNRIEQLKQQIEPARQKLVAHPLYTQFQDIEQLKTFSEWHVFAVWDFMSLLKSLQVQLTCAQSPWVPVGNANTCFLINEIVLGEESDVDESGNRTSHFELYLKAMQEMGADTSLINKLVTELRKGSSVYDAFNNTDLPEPVRDFIGHTFHVIEKEPVHVQAAVFTFGREDLIPDMFIGIVRELSSLHAGQLNTFRYYLERHIEVDGEHHSHLAMEMVSDLCGNDPVKWEEAANAAILALEQRHALWNGVLNAIRL</sequence>
<dbReference type="AlphaFoldDB" id="A0A1T4MED8"/>
<dbReference type="RefSeq" id="WP_078830810.1">
    <property type="nucleotide sequence ID" value="NZ_FUWH01000003.1"/>
</dbReference>
<dbReference type="InterPro" id="IPR016084">
    <property type="entry name" value="Haem_Oase-like_multi-hlx"/>
</dbReference>
<dbReference type="InterPro" id="IPR024423">
    <property type="entry name" value="DUF3050"/>
</dbReference>
<name>A0A1T4MED8_9BACT</name>
<dbReference type="EMBL" id="FUWH01000003">
    <property type="protein sequence ID" value="SJZ65114.1"/>
    <property type="molecule type" value="Genomic_DNA"/>
</dbReference>